<feature type="region of interest" description="Disordered" evidence="1">
    <location>
        <begin position="1"/>
        <end position="24"/>
    </location>
</feature>
<evidence type="ECO:0000313" key="2">
    <source>
        <dbReference type="EMBL" id="GGJ14066.1"/>
    </source>
</evidence>
<dbReference type="EMBL" id="BMQA01000006">
    <property type="protein sequence ID" value="GGJ14066.1"/>
    <property type="molecule type" value="Genomic_DNA"/>
</dbReference>
<sequence>MRRMGSTPAERGSATGQSCPDPIEADDGDFLVIGKFAQLSFRDGTASRRRRGRLLGGRLLPPPGVPRQESCRALRAGRERRLLPDRRAASARRWIDGYK</sequence>
<gene>
    <name evidence="2" type="ORF">GCM10010121_025810</name>
</gene>
<reference evidence="2" key="1">
    <citation type="journal article" date="2014" name="Int. J. Syst. Evol. Microbiol.">
        <title>Complete genome sequence of Corynebacterium casei LMG S-19264T (=DSM 44701T), isolated from a smear-ripened cheese.</title>
        <authorList>
            <consortium name="US DOE Joint Genome Institute (JGI-PGF)"/>
            <person name="Walter F."/>
            <person name="Albersmeier A."/>
            <person name="Kalinowski J."/>
            <person name="Ruckert C."/>
        </authorList>
    </citation>
    <scope>NUCLEOTIDE SEQUENCE</scope>
    <source>
        <strain evidence="2">JCM 3086</strain>
    </source>
</reference>
<feature type="region of interest" description="Disordered" evidence="1">
    <location>
        <begin position="50"/>
        <end position="73"/>
    </location>
</feature>
<accession>A0A917KIZ1</accession>
<evidence type="ECO:0000256" key="1">
    <source>
        <dbReference type="SAM" id="MobiDB-lite"/>
    </source>
</evidence>
<comment type="caution">
    <text evidence="2">The sequence shown here is derived from an EMBL/GenBank/DDBJ whole genome shotgun (WGS) entry which is preliminary data.</text>
</comment>
<reference evidence="2" key="2">
    <citation type="submission" date="2020-09" db="EMBL/GenBank/DDBJ databases">
        <authorList>
            <person name="Sun Q."/>
            <person name="Ohkuma M."/>
        </authorList>
    </citation>
    <scope>NUCLEOTIDE SEQUENCE</scope>
    <source>
        <strain evidence="2">JCM 3086</strain>
    </source>
</reference>
<evidence type="ECO:0000313" key="3">
    <source>
        <dbReference type="Proteomes" id="UP000657574"/>
    </source>
</evidence>
<name>A0A917KIZ1_9ACTN</name>
<protein>
    <submittedName>
        <fullName evidence="2">Uncharacterized protein</fullName>
    </submittedName>
</protein>
<dbReference type="Proteomes" id="UP000657574">
    <property type="component" value="Unassembled WGS sequence"/>
</dbReference>
<keyword evidence="3" id="KW-1185">Reference proteome</keyword>
<proteinExistence type="predicted"/>
<organism evidence="2 3">
    <name type="scientific">Streptomyces brasiliensis</name>
    <dbReference type="NCBI Taxonomy" id="1954"/>
    <lineage>
        <taxon>Bacteria</taxon>
        <taxon>Bacillati</taxon>
        <taxon>Actinomycetota</taxon>
        <taxon>Actinomycetes</taxon>
        <taxon>Kitasatosporales</taxon>
        <taxon>Streptomycetaceae</taxon>
        <taxon>Streptomyces</taxon>
    </lineage>
</organism>
<dbReference type="AlphaFoldDB" id="A0A917KIZ1"/>